<evidence type="ECO:0000259" key="2">
    <source>
        <dbReference type="Pfam" id="PF01370"/>
    </source>
</evidence>
<dbReference type="Pfam" id="PF01370">
    <property type="entry name" value="Epimerase"/>
    <property type="match status" value="1"/>
</dbReference>
<protein>
    <submittedName>
        <fullName evidence="3">NAD-dependent epimerase/dehydratase family protein</fullName>
    </submittedName>
</protein>
<dbReference type="InterPro" id="IPR036291">
    <property type="entry name" value="NAD(P)-bd_dom_sf"/>
</dbReference>
<comment type="caution">
    <text evidence="3">The sequence shown here is derived from an EMBL/GenBank/DDBJ whole genome shotgun (WGS) entry which is preliminary data.</text>
</comment>
<keyword evidence="1" id="KW-0520">NAD</keyword>
<evidence type="ECO:0000256" key="1">
    <source>
        <dbReference type="ARBA" id="ARBA00023027"/>
    </source>
</evidence>
<name>A0ABU9G1B5_9GAMM</name>
<evidence type="ECO:0000313" key="4">
    <source>
        <dbReference type="Proteomes" id="UP001379949"/>
    </source>
</evidence>
<gene>
    <name evidence="3" type="ORF">V6242_03845</name>
</gene>
<dbReference type="SUPFAM" id="SSF51735">
    <property type="entry name" value="NAD(P)-binding Rossmann-fold domains"/>
    <property type="match status" value="1"/>
</dbReference>
<dbReference type="PANTHER" id="PTHR43574">
    <property type="entry name" value="EPIMERASE-RELATED"/>
    <property type="match status" value="1"/>
</dbReference>
<sequence>MNSKRILIAGCGDLGSGMAPYFVARGDQVYGIRRTGTTFPKGVHGMTGDITQLGDDLPEVDLIVLIMTPSGRTEAAYRAAYYDTAKRLVQRYQSAQTPIIFVSSTSVYGQNKGEWVDQNTLPVDYKATAAILLETEQLLSQAMPSIALRCSGIYGPKRYRMLSKVMSDEVWEANSWTNRVHRHDVVRALCHVADKVLSGAALASHYNVTDDTPVTMWEVKLCIAKLLNTKANLPEKVSDFLPTSGKRISNQALKETGFCFHYPSYVSGYDELVSAYLAEH</sequence>
<reference evidence="3 4" key="1">
    <citation type="submission" date="2024-02" db="EMBL/GenBank/DDBJ databases">
        <title>Bacteria isolated from the canopy kelp, Nereocystis luetkeana.</title>
        <authorList>
            <person name="Pfister C.A."/>
            <person name="Younker I.T."/>
            <person name="Light S.H."/>
        </authorList>
    </citation>
    <scope>NUCLEOTIDE SEQUENCE [LARGE SCALE GENOMIC DNA]</scope>
    <source>
        <strain evidence="3 4">TI.4.07</strain>
    </source>
</reference>
<proteinExistence type="predicted"/>
<dbReference type="EMBL" id="JBAKAR010000002">
    <property type="protein sequence ID" value="MEL0612264.1"/>
    <property type="molecule type" value="Genomic_DNA"/>
</dbReference>
<feature type="domain" description="NAD-dependent epimerase/dehydratase" evidence="2">
    <location>
        <begin position="6"/>
        <end position="200"/>
    </location>
</feature>
<keyword evidence="4" id="KW-1185">Reference proteome</keyword>
<accession>A0ABU9G1B5</accession>
<dbReference type="Proteomes" id="UP001379949">
    <property type="component" value="Unassembled WGS sequence"/>
</dbReference>
<evidence type="ECO:0000313" key="3">
    <source>
        <dbReference type="EMBL" id="MEL0612264.1"/>
    </source>
</evidence>
<dbReference type="RefSeq" id="WP_341566352.1">
    <property type="nucleotide sequence ID" value="NZ_JBAKAR010000002.1"/>
</dbReference>
<dbReference type="InterPro" id="IPR001509">
    <property type="entry name" value="Epimerase_deHydtase"/>
</dbReference>
<organism evidence="3 4">
    <name type="scientific">Marinomonas arenicola</name>
    <dbReference type="NCBI Taxonomy" id="569601"/>
    <lineage>
        <taxon>Bacteria</taxon>
        <taxon>Pseudomonadati</taxon>
        <taxon>Pseudomonadota</taxon>
        <taxon>Gammaproteobacteria</taxon>
        <taxon>Oceanospirillales</taxon>
        <taxon>Oceanospirillaceae</taxon>
        <taxon>Marinomonas</taxon>
    </lineage>
</organism>
<dbReference type="Gene3D" id="3.40.50.720">
    <property type="entry name" value="NAD(P)-binding Rossmann-like Domain"/>
    <property type="match status" value="1"/>
</dbReference>